<dbReference type="SUPFAM" id="SSF56349">
    <property type="entry name" value="DNA breaking-rejoining enzymes"/>
    <property type="match status" value="1"/>
</dbReference>
<feature type="compositionally biased region" description="Basic residues" evidence="2">
    <location>
        <begin position="50"/>
        <end position="69"/>
    </location>
</feature>
<evidence type="ECO:0000256" key="2">
    <source>
        <dbReference type="SAM" id="MobiDB-lite"/>
    </source>
</evidence>
<keyword evidence="5" id="KW-1185">Reference proteome</keyword>
<comment type="caution">
    <text evidence="4">The sequence shown here is derived from an EMBL/GenBank/DDBJ whole genome shotgun (WGS) entry which is preliminary data.</text>
</comment>
<dbReference type="EMBL" id="LRGB01000903">
    <property type="protein sequence ID" value="KZS15308.1"/>
    <property type="molecule type" value="Genomic_DNA"/>
</dbReference>
<accession>A0A164YJ51</accession>
<organism evidence="4 5">
    <name type="scientific">Daphnia magna</name>
    <dbReference type="NCBI Taxonomy" id="35525"/>
    <lineage>
        <taxon>Eukaryota</taxon>
        <taxon>Metazoa</taxon>
        <taxon>Ecdysozoa</taxon>
        <taxon>Arthropoda</taxon>
        <taxon>Crustacea</taxon>
        <taxon>Branchiopoda</taxon>
        <taxon>Diplostraca</taxon>
        <taxon>Cladocera</taxon>
        <taxon>Anomopoda</taxon>
        <taxon>Daphniidae</taxon>
        <taxon>Daphnia</taxon>
    </lineage>
</organism>
<dbReference type="InterPro" id="IPR002104">
    <property type="entry name" value="Integrase_catalytic"/>
</dbReference>
<dbReference type="Pfam" id="PF00589">
    <property type="entry name" value="Phage_integrase"/>
    <property type="match status" value="1"/>
</dbReference>
<dbReference type="CDD" id="cd09275">
    <property type="entry name" value="RNase_HI_RT_DIRS1"/>
    <property type="match status" value="1"/>
</dbReference>
<gene>
    <name evidence="4" type="ORF">APZ42_019150</name>
</gene>
<evidence type="ECO:0000313" key="4">
    <source>
        <dbReference type="EMBL" id="KZS15308.1"/>
    </source>
</evidence>
<dbReference type="GO" id="GO:0015074">
    <property type="term" value="P:DNA integration"/>
    <property type="evidence" value="ECO:0007669"/>
    <property type="project" value="InterPro"/>
</dbReference>
<feature type="domain" description="Tyr recombinase" evidence="3">
    <location>
        <begin position="759"/>
        <end position="953"/>
    </location>
</feature>
<dbReference type="OrthoDB" id="6083831at2759"/>
<dbReference type="InterPro" id="IPR011010">
    <property type="entry name" value="DNA_brk_join_enz"/>
</dbReference>
<dbReference type="Gene3D" id="1.10.443.10">
    <property type="entry name" value="Intergrase catalytic core"/>
    <property type="match status" value="1"/>
</dbReference>
<dbReference type="InterPro" id="IPR052055">
    <property type="entry name" value="Hepadnavirus_pol/RT"/>
</dbReference>
<dbReference type="InterPro" id="IPR013762">
    <property type="entry name" value="Integrase-like_cat_sf"/>
</dbReference>
<dbReference type="PANTHER" id="PTHR33050:SF7">
    <property type="entry name" value="RIBONUCLEASE H"/>
    <property type="match status" value="1"/>
</dbReference>
<keyword evidence="1" id="KW-0233">DNA recombination</keyword>
<dbReference type="PROSITE" id="PS51898">
    <property type="entry name" value="TYR_RECOMBINASE"/>
    <property type="match status" value="1"/>
</dbReference>
<dbReference type="GO" id="GO:0003677">
    <property type="term" value="F:DNA binding"/>
    <property type="evidence" value="ECO:0007669"/>
    <property type="project" value="InterPro"/>
</dbReference>
<dbReference type="Proteomes" id="UP000076858">
    <property type="component" value="Unassembled WGS sequence"/>
</dbReference>
<sequence>MSKILNCEATRVFPLASTILAFTLLASTPLTSLSQRAMEESSLETLPPRERKRAKRDLDHRGRRQSRSRGRSDTRSVSPSRGRENSVGLETNHSRYRNRSRSVDSTRSHSAVRGRGQREDPALPERAESDQEARDAAAIPLPIEQEPLLPKSFQLDKYCSKELRTWMTTPQKPEESKQLRENFIPTFEKSSFDLQVPKLDPSMARRLKEVREREASKSEVKKKSLSADQYKILEIGKPFLYVLESAVVAAVVDPLMVSAAESALQLLGHAFHNIPIQRRENILRKTDQHFESLLAESTRFKPKECALLFGRTFLRGMVKDVLPALGCPGGQPSTSTSGRHGKGGGASRGVKAGDQDPVSALTCTAALTNEAPSRALLTGIQVRQFTSVWPSLTAAEWTLNAISVGVRIPFTGVPFQGRPGKNMSFSPELTVICQVEVNSLQEKGAVRRIPLEDRCFVSGIFVIPKSSGGFRPIVYLQGLNKFVEKLHLKIKGVSVMKGMCQRADQDHLRHINELELMAALFALKSFTSMTSQLSVRPMMDNATAVHYVNNSGGSRFQRLCWISEEIVAWCEQRLITINAEYLRGTQNVVADRLSRAGQDSSDWRLNPSVFSHLRARWSLRVELLASAWNRQLDKFVSWGRQPDALPVDAFSLGWAEINGYAFLPFCLIQKCLMKALRDRVELTLVIPFWPAQTWFPLLLELAGEPALVLPRDRLLLGLAGQPHPLSESLLLVAWRLSGDNSKAAAFRAELSNSSWKGHATPNQLLTNPRGVVGVIGPDSDLTFKNLSMKLAILLALSSLCRVSELASIDRDSVIFLNNLPSLNSALQVITVEKLLPPSLASPVETLRDFVTAVDQRRKKDRPRSLFIGLRPPHNSVGASTVARWLKLVLNDAGIDTSVYSAHSTRSASTSIAANSGVPTEAILAAGNWNSESTFTRFYRPTEKGALVTSALRK</sequence>
<dbReference type="PANTHER" id="PTHR33050">
    <property type="entry name" value="REVERSE TRANSCRIPTASE DOMAIN-CONTAINING PROTEIN"/>
    <property type="match status" value="1"/>
</dbReference>
<feature type="compositionally biased region" description="Basic and acidic residues" evidence="2">
    <location>
        <begin position="116"/>
        <end position="134"/>
    </location>
</feature>
<evidence type="ECO:0000313" key="5">
    <source>
        <dbReference type="Proteomes" id="UP000076858"/>
    </source>
</evidence>
<feature type="region of interest" description="Disordered" evidence="2">
    <location>
        <begin position="36"/>
        <end position="134"/>
    </location>
</feature>
<proteinExistence type="predicted"/>
<evidence type="ECO:0000259" key="3">
    <source>
        <dbReference type="PROSITE" id="PS51898"/>
    </source>
</evidence>
<protein>
    <recommendedName>
        <fullName evidence="3">Tyr recombinase domain-containing protein</fullName>
    </recommendedName>
</protein>
<name>A0A164YJ51_9CRUS</name>
<dbReference type="GO" id="GO:0006310">
    <property type="term" value="P:DNA recombination"/>
    <property type="evidence" value="ECO:0007669"/>
    <property type="project" value="UniProtKB-KW"/>
</dbReference>
<evidence type="ECO:0000256" key="1">
    <source>
        <dbReference type="ARBA" id="ARBA00023172"/>
    </source>
</evidence>
<dbReference type="AlphaFoldDB" id="A0A164YJ51"/>
<feature type="region of interest" description="Disordered" evidence="2">
    <location>
        <begin position="329"/>
        <end position="353"/>
    </location>
</feature>
<reference evidence="4 5" key="1">
    <citation type="submission" date="2016-03" db="EMBL/GenBank/DDBJ databases">
        <title>EvidentialGene: Evidence-directed Construction of Genes on Genomes.</title>
        <authorList>
            <person name="Gilbert D.G."/>
            <person name="Choi J.-H."/>
            <person name="Mockaitis K."/>
            <person name="Colbourne J."/>
            <person name="Pfrender M."/>
        </authorList>
    </citation>
    <scope>NUCLEOTIDE SEQUENCE [LARGE SCALE GENOMIC DNA]</scope>
    <source>
        <strain evidence="4 5">Xinb3</strain>
        <tissue evidence="4">Complete organism</tissue>
    </source>
</reference>